<dbReference type="AlphaFoldDB" id="A0A1Y2EIW2"/>
<protein>
    <submittedName>
        <fullName evidence="2">Uncharacterized protein</fullName>
    </submittedName>
</protein>
<sequence length="154" mass="17387">MPHLSVGQAQIVEFATLSRQSWQANLDRFAVRKPRPENPIYYFPFRSPAYSENSNQSLNDVPRIETEPRVCFQPGRKQAWQGANEDNDFDKQQGSLKSLADPFNARFSNSSVPCRGFPLCSPSFSRWTSVRGTGSLSLTAPRYSEHLSLFAQSP</sequence>
<organism evidence="2 3">
    <name type="scientific">Pseudomassariella vexata</name>
    <dbReference type="NCBI Taxonomy" id="1141098"/>
    <lineage>
        <taxon>Eukaryota</taxon>
        <taxon>Fungi</taxon>
        <taxon>Dikarya</taxon>
        <taxon>Ascomycota</taxon>
        <taxon>Pezizomycotina</taxon>
        <taxon>Sordariomycetes</taxon>
        <taxon>Xylariomycetidae</taxon>
        <taxon>Amphisphaeriales</taxon>
        <taxon>Pseudomassariaceae</taxon>
        <taxon>Pseudomassariella</taxon>
    </lineage>
</organism>
<dbReference type="RefSeq" id="XP_040721095.1">
    <property type="nucleotide sequence ID" value="XM_040857855.1"/>
</dbReference>
<dbReference type="GeneID" id="63774067"/>
<evidence type="ECO:0000313" key="3">
    <source>
        <dbReference type="Proteomes" id="UP000193689"/>
    </source>
</evidence>
<dbReference type="EMBL" id="MCFJ01000001">
    <property type="protein sequence ID" value="ORY71503.1"/>
    <property type="molecule type" value="Genomic_DNA"/>
</dbReference>
<dbReference type="Proteomes" id="UP000193689">
    <property type="component" value="Unassembled WGS sequence"/>
</dbReference>
<dbReference type="InParanoid" id="A0A1Y2EIW2"/>
<proteinExistence type="predicted"/>
<reference evidence="2 3" key="1">
    <citation type="submission" date="2016-07" db="EMBL/GenBank/DDBJ databases">
        <title>Pervasive Adenine N6-methylation of Active Genes in Fungi.</title>
        <authorList>
            <consortium name="DOE Joint Genome Institute"/>
            <person name="Mondo S.J."/>
            <person name="Dannebaum R.O."/>
            <person name="Kuo R.C."/>
            <person name="Labutti K."/>
            <person name="Haridas S."/>
            <person name="Kuo A."/>
            <person name="Salamov A."/>
            <person name="Ahrendt S.R."/>
            <person name="Lipzen A."/>
            <person name="Sullivan W."/>
            <person name="Andreopoulos W.B."/>
            <person name="Clum A."/>
            <person name="Lindquist E."/>
            <person name="Daum C."/>
            <person name="Ramamoorthy G.K."/>
            <person name="Gryganskyi A."/>
            <person name="Culley D."/>
            <person name="Magnuson J.K."/>
            <person name="James T.Y."/>
            <person name="O'Malley M.A."/>
            <person name="Stajich J.E."/>
            <person name="Spatafora J.W."/>
            <person name="Visel A."/>
            <person name="Grigoriev I.V."/>
        </authorList>
    </citation>
    <scope>NUCLEOTIDE SEQUENCE [LARGE SCALE GENOMIC DNA]</scope>
    <source>
        <strain evidence="2 3">CBS 129021</strain>
    </source>
</reference>
<evidence type="ECO:0000256" key="1">
    <source>
        <dbReference type="SAM" id="MobiDB-lite"/>
    </source>
</evidence>
<accession>A0A1Y2EIW2</accession>
<comment type="caution">
    <text evidence="2">The sequence shown here is derived from an EMBL/GenBank/DDBJ whole genome shotgun (WGS) entry which is preliminary data.</text>
</comment>
<gene>
    <name evidence="2" type="ORF">BCR38DRAFT_404584</name>
</gene>
<name>A0A1Y2EIW2_9PEZI</name>
<keyword evidence="3" id="KW-1185">Reference proteome</keyword>
<feature type="region of interest" description="Disordered" evidence="1">
    <location>
        <begin position="75"/>
        <end position="95"/>
    </location>
</feature>
<evidence type="ECO:0000313" key="2">
    <source>
        <dbReference type="EMBL" id="ORY71503.1"/>
    </source>
</evidence>